<dbReference type="InterPro" id="IPR050321">
    <property type="entry name" value="Glycosyltr_2/OpgH_subfam"/>
</dbReference>
<dbReference type="PANTHER" id="PTHR43867:SF2">
    <property type="entry name" value="CELLULOSE SYNTHASE CATALYTIC SUBUNIT A [UDP-FORMING]"/>
    <property type="match status" value="1"/>
</dbReference>
<feature type="transmembrane region" description="Helical" evidence="7">
    <location>
        <begin position="473"/>
        <end position="493"/>
    </location>
</feature>
<proteinExistence type="predicted"/>
<keyword evidence="3 8" id="KW-0808">Transferase</keyword>
<evidence type="ECO:0000256" key="4">
    <source>
        <dbReference type="ARBA" id="ARBA00022692"/>
    </source>
</evidence>
<keyword evidence="5 7" id="KW-1133">Transmembrane helix</keyword>
<evidence type="ECO:0000313" key="9">
    <source>
        <dbReference type="Proteomes" id="UP000618382"/>
    </source>
</evidence>
<dbReference type="Proteomes" id="UP000618382">
    <property type="component" value="Unassembled WGS sequence"/>
</dbReference>
<dbReference type="Pfam" id="PF13641">
    <property type="entry name" value="Glyco_tranf_2_3"/>
    <property type="match status" value="1"/>
</dbReference>
<reference evidence="8 9" key="1">
    <citation type="submission" date="2021-01" db="EMBL/GenBank/DDBJ databases">
        <title>Whole genome shotgun sequence of Cellulomonas oligotrophica NBRC 109435.</title>
        <authorList>
            <person name="Komaki H."/>
            <person name="Tamura T."/>
        </authorList>
    </citation>
    <scope>NUCLEOTIDE SEQUENCE [LARGE SCALE GENOMIC DNA]</scope>
    <source>
        <strain evidence="8 9">NBRC 109435</strain>
    </source>
</reference>
<comment type="caution">
    <text evidence="8">The sequence shown here is derived from an EMBL/GenBank/DDBJ whole genome shotgun (WGS) entry which is preliminary data.</text>
</comment>
<sequence length="560" mass="61765">MVRPGSGEDVELSLETALRARLVVLPPAADGTPRVGVDSSVGRARRGSALRALRLPPDADVVIEEMAPADLDAALLATYRDEVLDDATLGLWRRAPEQSARSVLVGWQKPVSVVVLLLLVLVLVRWPGQTLVATSVVVGAAFLVGVAFKFWTSFRGARMEELIRLAPPSQDRVPDDDLPRYTVLVPVYKEANIVARLIENLGALDYPTHLLEVLVLVEEDDDETRDAALAAHPPEHIRVVVVPDGQPRTKPRACNVGLMLATGEMLVIYDAEDRPDPDQLRKAVAAFRAGSDRLVCVQAALNYFNADENLLTRMFTLEYSYWFDYMLPGLEYGTLPIPLGGTSNHFRTDALRRLGGWDPFNVTEDADLGIRASAEGLSVGVIDSTTYEEANSRYGNFVRQRSRWIKGYMQTTLVHVRHPLRLVQVAGLRQVLAFLFLVAGTPAAFLAVPVLYLVFVASLALGPGGLAVLFPGWALWLSLANLGVGSVLMTYVSMMGAFKRRRYELVLWALLNPFYWLLHAVAAYKALWQLAFRPHYWEKTDHGLTRVDAAGLDDPVPAGR</sequence>
<dbReference type="SUPFAM" id="SSF53448">
    <property type="entry name" value="Nucleotide-diphospho-sugar transferases"/>
    <property type="match status" value="1"/>
</dbReference>
<dbReference type="PANTHER" id="PTHR43867">
    <property type="entry name" value="CELLULOSE SYNTHASE CATALYTIC SUBUNIT A [UDP-FORMING]"/>
    <property type="match status" value="1"/>
</dbReference>
<protein>
    <submittedName>
        <fullName evidence="8">Glycosyl transferase</fullName>
    </submittedName>
</protein>
<dbReference type="GO" id="GO:0016740">
    <property type="term" value="F:transferase activity"/>
    <property type="evidence" value="ECO:0007669"/>
    <property type="project" value="UniProtKB-KW"/>
</dbReference>
<keyword evidence="4 7" id="KW-0812">Transmembrane</keyword>
<feature type="transmembrane region" description="Helical" evidence="7">
    <location>
        <begin position="431"/>
        <end position="461"/>
    </location>
</feature>
<evidence type="ECO:0000256" key="3">
    <source>
        <dbReference type="ARBA" id="ARBA00022679"/>
    </source>
</evidence>
<comment type="subcellular location">
    <subcellularLocation>
        <location evidence="1">Membrane</location>
        <topology evidence="1">Multi-pass membrane protein</topology>
    </subcellularLocation>
</comment>
<dbReference type="InterPro" id="IPR029044">
    <property type="entry name" value="Nucleotide-diphossugar_trans"/>
</dbReference>
<feature type="transmembrane region" description="Helical" evidence="7">
    <location>
        <begin position="103"/>
        <end position="124"/>
    </location>
</feature>
<evidence type="ECO:0000313" key="8">
    <source>
        <dbReference type="EMBL" id="GIG31282.1"/>
    </source>
</evidence>
<dbReference type="CDD" id="cd06427">
    <property type="entry name" value="CESA_like_2"/>
    <property type="match status" value="1"/>
</dbReference>
<name>A0ABQ4D6D7_9CELL</name>
<organism evidence="8 9">
    <name type="scientific">Cellulomonas oligotrophica</name>
    <dbReference type="NCBI Taxonomy" id="931536"/>
    <lineage>
        <taxon>Bacteria</taxon>
        <taxon>Bacillati</taxon>
        <taxon>Actinomycetota</taxon>
        <taxon>Actinomycetes</taxon>
        <taxon>Micrococcales</taxon>
        <taxon>Cellulomonadaceae</taxon>
        <taxon>Cellulomonas</taxon>
    </lineage>
</organism>
<feature type="transmembrane region" description="Helical" evidence="7">
    <location>
        <begin position="505"/>
        <end position="527"/>
    </location>
</feature>
<evidence type="ECO:0000256" key="1">
    <source>
        <dbReference type="ARBA" id="ARBA00004141"/>
    </source>
</evidence>
<evidence type="ECO:0000256" key="5">
    <source>
        <dbReference type="ARBA" id="ARBA00022989"/>
    </source>
</evidence>
<gene>
    <name evidence="8" type="ORF">Col01nite_04410</name>
</gene>
<feature type="transmembrane region" description="Helical" evidence="7">
    <location>
        <begin position="130"/>
        <end position="151"/>
    </location>
</feature>
<evidence type="ECO:0000256" key="7">
    <source>
        <dbReference type="SAM" id="Phobius"/>
    </source>
</evidence>
<evidence type="ECO:0000256" key="2">
    <source>
        <dbReference type="ARBA" id="ARBA00022676"/>
    </source>
</evidence>
<keyword evidence="9" id="KW-1185">Reference proteome</keyword>
<evidence type="ECO:0000256" key="6">
    <source>
        <dbReference type="ARBA" id="ARBA00023136"/>
    </source>
</evidence>
<accession>A0ABQ4D6D7</accession>
<dbReference type="Gene3D" id="3.90.550.10">
    <property type="entry name" value="Spore Coat Polysaccharide Biosynthesis Protein SpsA, Chain A"/>
    <property type="match status" value="1"/>
</dbReference>
<keyword evidence="2" id="KW-0328">Glycosyltransferase</keyword>
<keyword evidence="6 7" id="KW-0472">Membrane</keyword>
<dbReference type="EMBL" id="BONN01000001">
    <property type="protein sequence ID" value="GIG31282.1"/>
    <property type="molecule type" value="Genomic_DNA"/>
</dbReference>